<dbReference type="InterPro" id="IPR031811">
    <property type="entry name" value="ALGX/ALGJ_SGNH-like"/>
</dbReference>
<dbReference type="GO" id="GO:0016740">
    <property type="term" value="F:transferase activity"/>
    <property type="evidence" value="ECO:0007669"/>
    <property type="project" value="UniProtKB-KW"/>
</dbReference>
<dbReference type="AlphaFoldDB" id="B6FYP7"/>
<feature type="domain" description="AlgX/AlgJ SGNH hydrolase-like" evidence="7">
    <location>
        <begin position="76"/>
        <end position="233"/>
    </location>
</feature>
<organism evidence="8 9">
    <name type="scientific">Peptacetobacter hiranonis (strain DSM 13275 / JCM 10541 / KCTC 15199 / TO-931)</name>
    <name type="common">Clostridium hiranonis</name>
    <dbReference type="NCBI Taxonomy" id="500633"/>
    <lineage>
        <taxon>Bacteria</taxon>
        <taxon>Bacillati</taxon>
        <taxon>Bacillota</taxon>
        <taxon>Clostridia</taxon>
        <taxon>Peptostreptococcales</taxon>
        <taxon>Peptostreptococcaceae</taxon>
        <taxon>Peptacetobacter</taxon>
    </lineage>
</organism>
<reference evidence="8 9" key="2">
    <citation type="submission" date="2008-10" db="EMBL/GenBank/DDBJ databases">
        <title>Draft genome sequence of Clostridium hiranonis (DSM 13275).</title>
        <authorList>
            <person name="Sudarsanam P."/>
            <person name="Ley R."/>
            <person name="Guruge J."/>
            <person name="Turnbaugh P.J."/>
            <person name="Mahowald M."/>
            <person name="Liep D."/>
            <person name="Gordon J."/>
        </authorList>
    </citation>
    <scope>NUCLEOTIDE SEQUENCE [LARGE SCALE GENOMIC DNA]</scope>
    <source>
        <strain evidence="8 9">DSM 13275</strain>
    </source>
</reference>
<evidence type="ECO:0000313" key="8">
    <source>
        <dbReference type="EMBL" id="EEA85403.1"/>
    </source>
</evidence>
<comment type="subcellular location">
    <subcellularLocation>
        <location evidence="1">Periplasm</location>
    </subcellularLocation>
</comment>
<keyword evidence="6" id="KW-0016">Alginate biosynthesis</keyword>
<evidence type="ECO:0000256" key="3">
    <source>
        <dbReference type="ARBA" id="ARBA00022679"/>
    </source>
</evidence>
<evidence type="ECO:0000256" key="2">
    <source>
        <dbReference type="ARBA" id="ARBA00005182"/>
    </source>
</evidence>
<dbReference type="UniPathway" id="UPA00286"/>
<keyword evidence="5" id="KW-0574">Periplasm</keyword>
<evidence type="ECO:0000313" key="9">
    <source>
        <dbReference type="Proteomes" id="UP000003178"/>
    </source>
</evidence>
<dbReference type="GO" id="GO:0042597">
    <property type="term" value="C:periplasmic space"/>
    <property type="evidence" value="ECO:0007669"/>
    <property type="project" value="UniProtKB-SubCell"/>
</dbReference>
<dbReference type="Pfam" id="PF16822">
    <property type="entry name" value="ALGX"/>
    <property type="match status" value="1"/>
</dbReference>
<dbReference type="EMBL" id="ABWP01000044">
    <property type="protein sequence ID" value="EEA85403.1"/>
    <property type="molecule type" value="Genomic_DNA"/>
</dbReference>
<keyword evidence="4" id="KW-0732">Signal</keyword>
<proteinExistence type="predicted"/>
<evidence type="ECO:0000259" key="7">
    <source>
        <dbReference type="Pfam" id="PF16822"/>
    </source>
</evidence>
<comment type="pathway">
    <text evidence="2">Glycan biosynthesis; alginate biosynthesis.</text>
</comment>
<evidence type="ECO:0000256" key="5">
    <source>
        <dbReference type="ARBA" id="ARBA00022764"/>
    </source>
</evidence>
<evidence type="ECO:0000256" key="4">
    <source>
        <dbReference type="ARBA" id="ARBA00022729"/>
    </source>
</evidence>
<keyword evidence="3" id="KW-0808">Transferase</keyword>
<dbReference type="GO" id="GO:0042121">
    <property type="term" value="P:alginic acid biosynthetic process"/>
    <property type="evidence" value="ECO:0007669"/>
    <property type="project" value="UniProtKB-UniPathway"/>
</dbReference>
<dbReference type="Proteomes" id="UP000003178">
    <property type="component" value="Unassembled WGS sequence"/>
</dbReference>
<dbReference type="eggNOG" id="COG0457">
    <property type="taxonomic scope" value="Bacteria"/>
</dbReference>
<evidence type="ECO:0000256" key="6">
    <source>
        <dbReference type="ARBA" id="ARBA00022841"/>
    </source>
</evidence>
<gene>
    <name evidence="8" type="ORF">CLOHIR_01000</name>
</gene>
<protein>
    <recommendedName>
        <fullName evidence="7">AlgX/AlgJ SGNH hydrolase-like domain-containing protein</fullName>
    </recommendedName>
</protein>
<dbReference type="STRING" id="500633.CLOHIR_01000"/>
<dbReference type="HOGENOM" id="CLU_031022_0_0_9"/>
<evidence type="ECO:0000256" key="1">
    <source>
        <dbReference type="ARBA" id="ARBA00004418"/>
    </source>
</evidence>
<sequence>MGLSNFFIEDKDVSKSENRELQQMPGIGAIKDKTFTSLFETYYTDQFMFRDELIKADIKWQMFTKKSNIKGLYLADDNWIMGGVETSEKKKDEYKPLVEKVEKINKMVEASNKKMYYVSLPHKVKTLYNKYPKKYINKNYGFENHEKFLSMLKDDDINTIDIGKYFVDNFSEKTLEKFYFKTDHHWNSLGAYEAFKYIIEDLNKTMGLDVDLSKYTYKTSYIKNKPFLGSYNNNLYGMFTKDEDVPYVYMDRKYNNKYYELKDGKFDEVEEDYIIGNGIDDDEISYEKAYTGNHSYYKIVNKNAKTKEKVLMIRDSYQAPLTWLFSDIFEEVEVVDLRATDLNIDDILKMSDSNIVMLMFNNGFDVDAILTNRIK</sequence>
<comment type="caution">
    <text evidence="8">The sequence shown here is derived from an EMBL/GenBank/DDBJ whole genome shotgun (WGS) entry which is preliminary data.</text>
</comment>
<keyword evidence="9" id="KW-1185">Reference proteome</keyword>
<reference evidence="8 9" key="1">
    <citation type="submission" date="2008-09" db="EMBL/GenBank/DDBJ databases">
        <authorList>
            <person name="Fulton L."/>
            <person name="Clifton S."/>
            <person name="Fulton B."/>
            <person name="Xu J."/>
            <person name="Minx P."/>
            <person name="Pepin K.H."/>
            <person name="Johnson M."/>
            <person name="Thiruvilangam P."/>
            <person name="Bhonagiri V."/>
            <person name="Nash W.E."/>
            <person name="Mardis E.R."/>
            <person name="Wilson R.K."/>
        </authorList>
    </citation>
    <scope>NUCLEOTIDE SEQUENCE [LARGE SCALE GENOMIC DNA]</scope>
    <source>
        <strain evidence="8 9">DSM 13275</strain>
    </source>
</reference>
<name>B6FYP7_PEPHT</name>
<accession>B6FYP7</accession>